<evidence type="ECO:0000256" key="1">
    <source>
        <dbReference type="SAM" id="SignalP"/>
    </source>
</evidence>
<dbReference type="EMBL" id="JAGFNP010000002">
    <property type="protein sequence ID" value="MBO3731836.1"/>
    <property type="molecule type" value="Genomic_DNA"/>
</dbReference>
<reference evidence="3 4" key="1">
    <citation type="submission" date="2021-03" db="EMBL/GenBank/DDBJ databases">
        <title>Glycomyces sp. nov., a novel actinomycete isolated from soil.</title>
        <authorList>
            <person name="Yang X."/>
            <person name="Xu X."/>
        </authorList>
    </citation>
    <scope>NUCLEOTIDE SEQUENCE [LARGE SCALE GENOMIC DNA]</scope>
    <source>
        <strain evidence="3 4">NEAU-S30</strain>
    </source>
</reference>
<proteinExistence type="predicted"/>
<gene>
    <name evidence="3" type="ORF">J5V16_03320</name>
</gene>
<feature type="domain" description="DUF4185" evidence="2">
    <location>
        <begin position="205"/>
        <end position="339"/>
    </location>
</feature>
<name>A0ABS3U0N9_9ACTN</name>
<comment type="caution">
    <text evidence="3">The sequence shown here is derived from an EMBL/GenBank/DDBJ whole genome shotgun (WGS) entry which is preliminary data.</text>
</comment>
<keyword evidence="4" id="KW-1185">Reference proteome</keyword>
<evidence type="ECO:0000259" key="2">
    <source>
        <dbReference type="Pfam" id="PF13810"/>
    </source>
</evidence>
<protein>
    <recommendedName>
        <fullName evidence="2">DUF4185 domain-containing protein</fullName>
    </recommendedName>
</protein>
<organism evidence="3 4">
    <name type="scientific">Glycomyces niveus</name>
    <dbReference type="NCBI Taxonomy" id="2820287"/>
    <lineage>
        <taxon>Bacteria</taxon>
        <taxon>Bacillati</taxon>
        <taxon>Actinomycetota</taxon>
        <taxon>Actinomycetes</taxon>
        <taxon>Glycomycetales</taxon>
        <taxon>Glycomycetaceae</taxon>
        <taxon>Glycomyces</taxon>
    </lineage>
</organism>
<evidence type="ECO:0000313" key="4">
    <source>
        <dbReference type="Proteomes" id="UP000681341"/>
    </source>
</evidence>
<dbReference type="Pfam" id="PF13810">
    <property type="entry name" value="DUF4185"/>
    <property type="match status" value="1"/>
</dbReference>
<dbReference type="Proteomes" id="UP000681341">
    <property type="component" value="Unassembled WGS sequence"/>
</dbReference>
<dbReference type="RefSeq" id="WP_208494589.1">
    <property type="nucleotide sequence ID" value="NZ_JAGFNP010000002.1"/>
</dbReference>
<sequence length="376" mass="40287">MTHRPLTLAAAAGLAAAVIPLTAANAAPAPCAASITAEINTELTERFGTYADTAGRWTGADSAYSVDLPDGSTAWIYSDTFMGEVDENGGRPADSPFLHNSIIVDDDGALTTYTGGTEAAPESLVKVAGADETQRWYWFGDATVENGMLRVMLLEFIKTGSGVFDFKFTGNAVATLDPADMRLVSVTDLPDSPVGENSLINWGSAIYEDTEDGYTYIFGVEDNQAQKYAHLARVPTGSLTTAGWEYFDAGTWGTDPAVSSRILEGVSNEFSVSRFQGKFTLVTGDATEPLSAKIVMYRSSELTGPYTGKTELYATPETGGNVFTYNAKAHPNLGDGDTLVISYNVNSFDPDDLYADAGLYRPRYVDVHAQLGRGRR</sequence>
<dbReference type="InterPro" id="IPR025442">
    <property type="entry name" value="DUF4185"/>
</dbReference>
<feature type="signal peptide" evidence="1">
    <location>
        <begin position="1"/>
        <end position="26"/>
    </location>
</feature>
<accession>A0ABS3U0N9</accession>
<feature type="chain" id="PRO_5045756629" description="DUF4185 domain-containing protein" evidence="1">
    <location>
        <begin position="27"/>
        <end position="376"/>
    </location>
</feature>
<evidence type="ECO:0000313" key="3">
    <source>
        <dbReference type="EMBL" id="MBO3731836.1"/>
    </source>
</evidence>
<keyword evidence="1" id="KW-0732">Signal</keyword>